<comment type="subcellular location">
    <subcellularLocation>
        <location evidence="1">Cell inner membrane</location>
        <topology evidence="1">Multi-pass membrane protein</topology>
    </subcellularLocation>
</comment>
<dbReference type="InterPro" id="IPR003660">
    <property type="entry name" value="HAMP_dom"/>
</dbReference>
<comment type="similarity">
    <text evidence="10">Belongs to the methyl-accepting chemotaxis (MCP) protein family.</text>
</comment>
<evidence type="ECO:0000256" key="10">
    <source>
        <dbReference type="ARBA" id="ARBA00029447"/>
    </source>
</evidence>
<evidence type="ECO:0000259" key="14">
    <source>
        <dbReference type="PROSITE" id="PS50885"/>
    </source>
</evidence>
<evidence type="ECO:0000256" key="1">
    <source>
        <dbReference type="ARBA" id="ARBA00004429"/>
    </source>
</evidence>
<dbReference type="InterPro" id="IPR035965">
    <property type="entry name" value="PAS-like_dom_sf"/>
</dbReference>
<dbReference type="PROSITE" id="PS50111">
    <property type="entry name" value="CHEMOTAXIS_TRANSDUC_2"/>
    <property type="match status" value="1"/>
</dbReference>
<feature type="domain" description="HAMP" evidence="14">
    <location>
        <begin position="369"/>
        <end position="421"/>
    </location>
</feature>
<name>A0ABT9DTF4_9PROT</name>
<evidence type="ECO:0000256" key="6">
    <source>
        <dbReference type="ARBA" id="ARBA00022692"/>
    </source>
</evidence>
<keyword evidence="2" id="KW-1003">Cell membrane</keyword>
<keyword evidence="8 12" id="KW-0472">Membrane</keyword>
<keyword evidence="7 12" id="KW-1133">Transmembrane helix</keyword>
<evidence type="ECO:0000313" key="15">
    <source>
        <dbReference type="EMBL" id="MDO9707185.1"/>
    </source>
</evidence>
<dbReference type="SUPFAM" id="SSF141371">
    <property type="entry name" value="PilZ domain-like"/>
    <property type="match status" value="1"/>
</dbReference>
<dbReference type="InterPro" id="IPR000014">
    <property type="entry name" value="PAS"/>
</dbReference>
<dbReference type="InterPro" id="IPR004089">
    <property type="entry name" value="MCPsignal_dom"/>
</dbReference>
<dbReference type="Pfam" id="PF00015">
    <property type="entry name" value="MCPsignal"/>
    <property type="match status" value="1"/>
</dbReference>
<organism evidence="15 16">
    <name type="scientific">Paracraurococcus lichenis</name>
    <dbReference type="NCBI Taxonomy" id="3064888"/>
    <lineage>
        <taxon>Bacteria</taxon>
        <taxon>Pseudomonadati</taxon>
        <taxon>Pseudomonadota</taxon>
        <taxon>Alphaproteobacteria</taxon>
        <taxon>Acetobacterales</taxon>
        <taxon>Roseomonadaceae</taxon>
        <taxon>Paracraurococcus</taxon>
    </lineage>
</organism>
<dbReference type="SMART" id="SM00283">
    <property type="entry name" value="MA"/>
    <property type="match status" value="1"/>
</dbReference>
<gene>
    <name evidence="15" type="ORF">Q7A36_02440</name>
</gene>
<dbReference type="PANTHER" id="PTHR32089">
    <property type="entry name" value="METHYL-ACCEPTING CHEMOTAXIS PROTEIN MCPB"/>
    <property type="match status" value="1"/>
</dbReference>
<keyword evidence="4" id="KW-0145">Chemotaxis</keyword>
<dbReference type="PRINTS" id="PR00260">
    <property type="entry name" value="CHEMTRNSDUCR"/>
</dbReference>
<protein>
    <submittedName>
        <fullName evidence="15">Methyl-accepting chemotaxis protein</fullName>
    </submittedName>
</protein>
<evidence type="ECO:0000259" key="13">
    <source>
        <dbReference type="PROSITE" id="PS50111"/>
    </source>
</evidence>
<proteinExistence type="inferred from homology"/>
<evidence type="ECO:0000256" key="9">
    <source>
        <dbReference type="ARBA" id="ARBA00023224"/>
    </source>
</evidence>
<dbReference type="InterPro" id="IPR013655">
    <property type="entry name" value="PAS_fold_3"/>
</dbReference>
<keyword evidence="3" id="KW-0488">Methylation</keyword>
<dbReference type="SUPFAM" id="SSF55785">
    <property type="entry name" value="PYP-like sensor domain (PAS domain)"/>
    <property type="match status" value="1"/>
</dbReference>
<accession>A0ABT9DTF4</accession>
<dbReference type="InterPro" id="IPR004090">
    <property type="entry name" value="Chemotax_Me-accpt_rcpt"/>
</dbReference>
<dbReference type="SUPFAM" id="SSF58104">
    <property type="entry name" value="Methyl-accepting chemotaxis protein (MCP) signaling domain"/>
    <property type="match status" value="1"/>
</dbReference>
<dbReference type="CDD" id="cd00130">
    <property type="entry name" value="PAS"/>
    <property type="match status" value="1"/>
</dbReference>
<keyword evidence="6 12" id="KW-0812">Transmembrane</keyword>
<evidence type="ECO:0000256" key="4">
    <source>
        <dbReference type="ARBA" id="ARBA00022500"/>
    </source>
</evidence>
<dbReference type="Proteomes" id="UP001243009">
    <property type="component" value="Unassembled WGS sequence"/>
</dbReference>
<dbReference type="PROSITE" id="PS50885">
    <property type="entry name" value="HAMP"/>
    <property type="match status" value="1"/>
</dbReference>
<keyword evidence="5" id="KW-0997">Cell inner membrane</keyword>
<dbReference type="Pfam" id="PF02203">
    <property type="entry name" value="TarH"/>
    <property type="match status" value="1"/>
</dbReference>
<dbReference type="PANTHER" id="PTHR32089:SF112">
    <property type="entry name" value="LYSOZYME-LIKE PROTEIN-RELATED"/>
    <property type="match status" value="1"/>
</dbReference>
<comment type="caution">
    <text evidence="15">The sequence shown here is derived from an EMBL/GenBank/DDBJ whole genome shotgun (WGS) entry which is preliminary data.</text>
</comment>
<dbReference type="RefSeq" id="WP_305102057.1">
    <property type="nucleotide sequence ID" value="NZ_JAUTWS010000002.1"/>
</dbReference>
<dbReference type="Pfam" id="PF08447">
    <property type="entry name" value="PAS_3"/>
    <property type="match status" value="1"/>
</dbReference>
<evidence type="ECO:0000256" key="12">
    <source>
        <dbReference type="SAM" id="Phobius"/>
    </source>
</evidence>
<dbReference type="EMBL" id="JAUTWS010000002">
    <property type="protein sequence ID" value="MDO9707185.1"/>
    <property type="molecule type" value="Genomic_DNA"/>
</dbReference>
<dbReference type="Gene3D" id="3.30.450.20">
    <property type="entry name" value="PAS domain"/>
    <property type="match status" value="1"/>
</dbReference>
<dbReference type="NCBIfam" id="TIGR00229">
    <property type="entry name" value="sensory_box"/>
    <property type="match status" value="1"/>
</dbReference>
<evidence type="ECO:0000256" key="11">
    <source>
        <dbReference type="PROSITE-ProRule" id="PRU00284"/>
    </source>
</evidence>
<sequence>MRQNLPITNTEIPLPEDALLVSSTDTGGRIRFTNAAFVRVSGFSSAELEGAPHNIVRHPHMPQAAFADLWTAIKTGRVWEGLVKNRTKSGDFYWVRANVTPLIADGKVSGYISIRSRPGREEVAQAEAAYAQLRQGSQAWTLRSGELVRRGWGHRLAEAWSSIRVRMTLAGGVALLALLVVGGLGLSGTAASNEQLRMVYEERTVPAQRLAELRELMRENLLQATLLTGDVVNGVSIAPRTTAIRTNIAAMSTLWGDYLSAPKAPEETRLAESFAALRGRFVQEAMLPAIEIGERGDAAKLRQHLRDVVVPHFAAANEKVQSLVRLQSELTARTYAAAERAYHRLVATILAAAVAAALVVMSLCVLSDTAMRGALRELQGQLGRIARGDLGGKLSMPAAREFHRIVEALRGLQARLAYAAQEQMELDGRAGQERSAAIKEMADRVERETRNAVEAVAQRTGVMTTETAEVAGAAERLGGNAAAAAQAAGRALSNTQAVAAATEELSASIREITAQTHNARALADRAVGTGREAEATIASLAQAATRVNDVVRLIGDVAAKTNLLALNATIEAASAGEAGKGFAVVAGEVKQLATQTAQATEDITRQLGGIRSATEAAVQAVAGMGRAIGDISETTAIIATAVEQQGAATQEIACNVAANGEEVRQMAGRIEAVARDAAETDGRVARLRDGTVLVDESVQQMRQGLLQVVRASMAEANRRTETRHAVSEDCLVEADGQRLEGRLVDLSAHGALVGGVTGLTTGTTGVLHLPRQGARVAFEVRASGLRGLHLRFAEEAITDSFRRAFESLTRTAYPQPARAA</sequence>
<evidence type="ECO:0000256" key="8">
    <source>
        <dbReference type="ARBA" id="ARBA00023136"/>
    </source>
</evidence>
<keyword evidence="16" id="KW-1185">Reference proteome</keyword>
<evidence type="ECO:0000256" key="5">
    <source>
        <dbReference type="ARBA" id="ARBA00022519"/>
    </source>
</evidence>
<evidence type="ECO:0000256" key="7">
    <source>
        <dbReference type="ARBA" id="ARBA00022989"/>
    </source>
</evidence>
<dbReference type="InterPro" id="IPR009875">
    <property type="entry name" value="PilZ_domain"/>
</dbReference>
<reference evidence="15 16" key="1">
    <citation type="submission" date="2023-08" db="EMBL/GenBank/DDBJ databases">
        <title>The draft genome sequence of Paracraurococcus sp. LOR1-02.</title>
        <authorList>
            <person name="Kingkaew E."/>
            <person name="Tanasupawat S."/>
        </authorList>
    </citation>
    <scope>NUCLEOTIDE SEQUENCE [LARGE SCALE GENOMIC DNA]</scope>
    <source>
        <strain evidence="15 16">LOR1-02</strain>
    </source>
</reference>
<dbReference type="InterPro" id="IPR003122">
    <property type="entry name" value="Tar_rcpt_lig-bd"/>
</dbReference>
<dbReference type="Pfam" id="PF07238">
    <property type="entry name" value="PilZ"/>
    <property type="match status" value="1"/>
</dbReference>
<keyword evidence="9 11" id="KW-0807">Transducer</keyword>
<evidence type="ECO:0000256" key="2">
    <source>
        <dbReference type="ARBA" id="ARBA00022475"/>
    </source>
</evidence>
<dbReference type="Gene3D" id="1.10.287.950">
    <property type="entry name" value="Methyl-accepting chemotaxis protein"/>
    <property type="match status" value="1"/>
</dbReference>
<feature type="transmembrane region" description="Helical" evidence="12">
    <location>
        <begin position="169"/>
        <end position="191"/>
    </location>
</feature>
<evidence type="ECO:0000256" key="3">
    <source>
        <dbReference type="ARBA" id="ARBA00022481"/>
    </source>
</evidence>
<evidence type="ECO:0000313" key="16">
    <source>
        <dbReference type="Proteomes" id="UP001243009"/>
    </source>
</evidence>
<feature type="transmembrane region" description="Helical" evidence="12">
    <location>
        <begin position="345"/>
        <end position="366"/>
    </location>
</feature>
<feature type="domain" description="Methyl-accepting transducer" evidence="13">
    <location>
        <begin position="459"/>
        <end position="685"/>
    </location>
</feature>